<accession>A0A0W8FS12</accession>
<gene>
    <name evidence="1" type="ORF">ASZ90_007101</name>
</gene>
<name>A0A0W8FS12_9ZZZZ</name>
<dbReference type="InterPro" id="IPR007485">
    <property type="entry name" value="LPS_assembly_LptE"/>
</dbReference>
<dbReference type="Gene3D" id="3.30.160.150">
    <property type="entry name" value="Lipoprotein like domain"/>
    <property type="match status" value="1"/>
</dbReference>
<evidence type="ECO:0008006" key="2">
    <source>
        <dbReference type="Google" id="ProtNLM"/>
    </source>
</evidence>
<proteinExistence type="predicted"/>
<dbReference type="GO" id="GO:0043165">
    <property type="term" value="P:Gram-negative-bacterium-type cell outer membrane assembly"/>
    <property type="evidence" value="ECO:0007669"/>
    <property type="project" value="InterPro"/>
</dbReference>
<protein>
    <recommendedName>
        <fullName evidence="2">Lipoprotein</fullName>
    </recommendedName>
</protein>
<reference evidence="1" key="1">
    <citation type="journal article" date="2015" name="Proc. Natl. Acad. Sci. U.S.A.">
        <title>Networks of energetic and metabolic interactions define dynamics in microbial communities.</title>
        <authorList>
            <person name="Embree M."/>
            <person name="Liu J.K."/>
            <person name="Al-Bassam M.M."/>
            <person name="Zengler K."/>
        </authorList>
    </citation>
    <scope>NUCLEOTIDE SEQUENCE</scope>
</reference>
<dbReference type="Pfam" id="PF04390">
    <property type="entry name" value="LptE"/>
    <property type="match status" value="1"/>
</dbReference>
<comment type="caution">
    <text evidence="1">The sequence shown here is derived from an EMBL/GenBank/DDBJ whole genome shotgun (WGS) entry which is preliminary data.</text>
</comment>
<dbReference type="EMBL" id="LNQE01000920">
    <property type="protein sequence ID" value="KUG23107.1"/>
    <property type="molecule type" value="Genomic_DNA"/>
</dbReference>
<dbReference type="GO" id="GO:0019867">
    <property type="term" value="C:outer membrane"/>
    <property type="evidence" value="ECO:0007669"/>
    <property type="project" value="InterPro"/>
</dbReference>
<sequence>MKKINKSLLIKITFVCFLSACLIGCGYSFTLRGDSIDNRIQKVYVEAFINKTAQAEIENYFRTAFINQFIQNSRFKVVSSAEDADAIVRGKILNLNTSPLSYAKSGLAAEERATVTLDLTFEDTANSKIIWSSKNMASSIDYSLNEDINLLPSARKQALRKLANDMAEKAFNLMMSGF</sequence>
<evidence type="ECO:0000313" key="1">
    <source>
        <dbReference type="EMBL" id="KUG23107.1"/>
    </source>
</evidence>
<dbReference type="AlphaFoldDB" id="A0A0W8FS12"/>
<organism evidence="1">
    <name type="scientific">hydrocarbon metagenome</name>
    <dbReference type="NCBI Taxonomy" id="938273"/>
    <lineage>
        <taxon>unclassified sequences</taxon>
        <taxon>metagenomes</taxon>
        <taxon>ecological metagenomes</taxon>
    </lineage>
</organism>